<name>A0ACC0QQM0_9HYPO</name>
<organism evidence="1 2">
    <name type="scientific">Fusarium keratoplasticum</name>
    <dbReference type="NCBI Taxonomy" id="1328300"/>
    <lineage>
        <taxon>Eukaryota</taxon>
        <taxon>Fungi</taxon>
        <taxon>Dikarya</taxon>
        <taxon>Ascomycota</taxon>
        <taxon>Pezizomycotina</taxon>
        <taxon>Sordariomycetes</taxon>
        <taxon>Hypocreomycetidae</taxon>
        <taxon>Hypocreales</taxon>
        <taxon>Nectriaceae</taxon>
        <taxon>Fusarium</taxon>
        <taxon>Fusarium solani species complex</taxon>
    </lineage>
</organism>
<dbReference type="Proteomes" id="UP001065298">
    <property type="component" value="Chromosome 8"/>
</dbReference>
<evidence type="ECO:0000313" key="2">
    <source>
        <dbReference type="Proteomes" id="UP001065298"/>
    </source>
</evidence>
<proteinExistence type="predicted"/>
<gene>
    <name evidence="1" type="ORF">NCS57_01077300</name>
</gene>
<sequence length="1339" mass="148585">MRRMLCCGISPSSHDGDDKPAHPAGAKSTLSQQHSNVPKRADPPKPKDDAPSSSAVTSPADNAQTKKQVNSNLWDEAMGRLSEDDKAWINGNSQQFLDSSGPGVRGIIALVDQKRQECEANRWTTVQVFRTTINLSDLASNAITWLNKFKEVGDTIVQYDPGHAALPWAAMRFILQSAISYEEHMAFSLLSVEKTTRIVHRCQIYELLYNCNTINAQVASGLEKALVDLYSSLLHILARVGKFLCKGTARRSLSAVLRPTEGADLLSELEKFENEVNKEASICESKRSAEADSKSQEQIQKLQSLLKLEQPVLRIDENVQKALEKMEIEELMRILEWISPLKYYQHHRLVTEARTKGTCYWIAKQPKFYEWRSETSSTTFWLQGFAGTGKTFITSRVIDLVAENLGGQRNHEGFAYFYCNQTEPARRQALSVLRSFIRQLSSLRSFSSHLHSKLKQLYDESELQGGGWTFGLCKEYILDLFNFYPHTTIILDALDECPVEERMLLLNTFDWASRSSSRPVKIFISSRPEGDIRQRLIRLPNLEISAWNNSHDIAEFIKESIYSQDSRAPWTPALAKNEALKEKIARTLIEKSDGKFQWARLQVDQLRIVDNEQDLRTRLGELPEDLKSSYDEIYQRILDRPKYSRIRALRALKWVMGSPKPPFMHELLNAIRIDPDARVIDEPGEVTEEQLLGWCANLLMKDNSSSFSPSVCRPCHLSVVEYLEGRFTEPTAHFFVTMAKLFLLLVPSDDSEEPEGWNWLILSDGSRGPGALTPTEKDLDPIIGRSGLQNVARRDWMVYVQAYDNHSIDFRTAPFNRLAAMVKEFLGTPTESSMPYIRWTRYALNNPYSTLRSSTQLVYDSFVDPVSNPLFGVCVYPIFYPLRDWWEPGNVKFNHLAVNRDGESLLTMAAMSGCIPLCGSLIERGIPVNPTNHGKRFGSPLAAAAASGHTHVIEFLVDRGARVDLLLQDGEYGSALAAARNVGVSKLLVNLGADVNLLLEAGSYGSALAAAQWDTKTAQLLIDNRGEVDLLLKAGDYGSALICAAAMKNLEMVQLLIDNRADAKLSVSTGEYGTALIAAATANEEESEISVEIAQLLVKHGADVDYLPSTGTYGSALIASCVPGLGDAIDILLENKAEVNAIAKVGDFGSALIAAACNIRDGNLYLINLLIEKGADVDALVPTGAYGSALVAAATTDVIACRCLVEKGADVRLRVPYGFYGSPLIAAMCSRSDDIVRLLLDKEVEVDQIPDGEKVDFGTALMAGAYWGFLSGVEMLLEAGAQVNLRTKVGRFSTALAAARADLTDEGGVFGEDMWYRDEEREKLRLAVEKLLLNHGATE</sequence>
<dbReference type="EMBL" id="CM046510">
    <property type="protein sequence ID" value="KAI8660983.1"/>
    <property type="molecule type" value="Genomic_DNA"/>
</dbReference>
<keyword evidence="2" id="KW-1185">Reference proteome</keyword>
<evidence type="ECO:0000313" key="1">
    <source>
        <dbReference type="EMBL" id="KAI8660983.1"/>
    </source>
</evidence>
<reference evidence="1" key="1">
    <citation type="submission" date="2022-06" db="EMBL/GenBank/DDBJ databases">
        <title>Fusarium solani species complex genomes reveal bases of compartmentalisation and animal pathogenesis.</title>
        <authorList>
            <person name="Tsai I.J."/>
        </authorList>
    </citation>
    <scope>NUCLEOTIDE SEQUENCE</scope>
    <source>
        <strain evidence="1">Fu6.1</strain>
    </source>
</reference>
<accession>A0ACC0QQM0</accession>
<protein>
    <submittedName>
        <fullName evidence="1">NACHT domain-containing protein</fullName>
    </submittedName>
</protein>
<comment type="caution">
    <text evidence="1">The sequence shown here is derived from an EMBL/GenBank/DDBJ whole genome shotgun (WGS) entry which is preliminary data.</text>
</comment>